<evidence type="ECO:0000313" key="3">
    <source>
        <dbReference type="Proteomes" id="UP000472269"/>
    </source>
</evidence>
<sequence length="78" mass="8941">MASGSMVPEQAKQHLIKGKRWQQQQQTRSSNSDGEDDVFVFEANEVWRNFHGSLLHFFEAGELCDVTLKVILSHIHCI</sequence>
<reference evidence="2" key="1">
    <citation type="submission" date="2025-08" db="UniProtKB">
        <authorList>
            <consortium name="Ensembl"/>
        </authorList>
    </citation>
    <scope>IDENTIFICATION</scope>
</reference>
<dbReference type="OMA" id="LSHIHCI"/>
<protein>
    <submittedName>
        <fullName evidence="2">Uncharacterized protein</fullName>
    </submittedName>
</protein>
<name>A0A663LZ14_ATHCN</name>
<proteinExistence type="predicted"/>
<accession>A0A663LZ14</accession>
<keyword evidence="3" id="KW-1185">Reference proteome</keyword>
<dbReference type="Ensembl" id="ENSACUT00000004970.1">
    <property type="protein sequence ID" value="ENSACUP00000004663.1"/>
    <property type="gene ID" value="ENSACUG00000003161.1"/>
</dbReference>
<feature type="region of interest" description="Disordered" evidence="1">
    <location>
        <begin position="1"/>
        <end position="36"/>
    </location>
</feature>
<organism evidence="2 3">
    <name type="scientific">Athene cunicularia</name>
    <name type="common">Burrowing owl</name>
    <name type="synonym">Speotyto cunicularia</name>
    <dbReference type="NCBI Taxonomy" id="194338"/>
    <lineage>
        <taxon>Eukaryota</taxon>
        <taxon>Metazoa</taxon>
        <taxon>Chordata</taxon>
        <taxon>Craniata</taxon>
        <taxon>Vertebrata</taxon>
        <taxon>Euteleostomi</taxon>
        <taxon>Archelosauria</taxon>
        <taxon>Archosauria</taxon>
        <taxon>Dinosauria</taxon>
        <taxon>Saurischia</taxon>
        <taxon>Theropoda</taxon>
        <taxon>Coelurosauria</taxon>
        <taxon>Aves</taxon>
        <taxon>Neognathae</taxon>
        <taxon>Neoaves</taxon>
        <taxon>Telluraves</taxon>
        <taxon>Strigiformes</taxon>
        <taxon>Strigidae</taxon>
        <taxon>Athene</taxon>
    </lineage>
</organism>
<feature type="compositionally biased region" description="Polar residues" evidence="1">
    <location>
        <begin position="21"/>
        <end position="32"/>
    </location>
</feature>
<reference evidence="2" key="2">
    <citation type="submission" date="2025-09" db="UniProtKB">
        <authorList>
            <consortium name="Ensembl"/>
        </authorList>
    </citation>
    <scope>IDENTIFICATION</scope>
</reference>
<dbReference type="AlphaFoldDB" id="A0A663LZ14"/>
<evidence type="ECO:0000313" key="2">
    <source>
        <dbReference type="Ensembl" id="ENSACUP00000004663.1"/>
    </source>
</evidence>
<dbReference type="Proteomes" id="UP000472269">
    <property type="component" value="Unplaced"/>
</dbReference>
<evidence type="ECO:0000256" key="1">
    <source>
        <dbReference type="SAM" id="MobiDB-lite"/>
    </source>
</evidence>